<dbReference type="Pfam" id="PF02458">
    <property type="entry name" value="Transferase"/>
    <property type="match status" value="1"/>
</dbReference>
<dbReference type="Gene3D" id="3.30.559.10">
    <property type="entry name" value="Chloramphenicol acetyltransferase-like domain"/>
    <property type="match status" value="2"/>
</dbReference>
<dbReference type="InterPro" id="IPR050898">
    <property type="entry name" value="Plant_acyltransferase"/>
</dbReference>
<keyword evidence="4" id="KW-1185">Reference proteome</keyword>
<evidence type="ECO:0000313" key="3">
    <source>
        <dbReference type="EMBL" id="KAJ4846944.1"/>
    </source>
</evidence>
<reference evidence="3" key="2">
    <citation type="journal article" date="2023" name="Plants (Basel)">
        <title>Annotation of the Turnera subulata (Passifloraceae) Draft Genome Reveals the S-Locus Evolved after the Divergence of Turneroideae from Passifloroideae in a Stepwise Manner.</title>
        <authorList>
            <person name="Henning P.M."/>
            <person name="Roalson E.H."/>
            <person name="Mir W."/>
            <person name="McCubbin A.G."/>
            <person name="Shore J.S."/>
        </authorList>
    </citation>
    <scope>NUCLEOTIDE SEQUENCE</scope>
    <source>
        <strain evidence="3">F60SS</strain>
    </source>
</reference>
<dbReference type="OrthoDB" id="1483986at2759"/>
<reference evidence="3" key="1">
    <citation type="submission" date="2022-02" db="EMBL/GenBank/DDBJ databases">
        <authorList>
            <person name="Henning P.M."/>
            <person name="McCubbin A.G."/>
            <person name="Shore J.S."/>
        </authorList>
    </citation>
    <scope>NUCLEOTIDE SEQUENCE</scope>
    <source>
        <strain evidence="3">F60SS</strain>
        <tissue evidence="3">Leaves</tissue>
    </source>
</reference>
<organism evidence="3 4">
    <name type="scientific">Turnera subulata</name>
    <dbReference type="NCBI Taxonomy" id="218843"/>
    <lineage>
        <taxon>Eukaryota</taxon>
        <taxon>Viridiplantae</taxon>
        <taxon>Streptophyta</taxon>
        <taxon>Embryophyta</taxon>
        <taxon>Tracheophyta</taxon>
        <taxon>Spermatophyta</taxon>
        <taxon>Magnoliopsida</taxon>
        <taxon>eudicotyledons</taxon>
        <taxon>Gunneridae</taxon>
        <taxon>Pentapetalae</taxon>
        <taxon>rosids</taxon>
        <taxon>fabids</taxon>
        <taxon>Malpighiales</taxon>
        <taxon>Passifloraceae</taxon>
        <taxon>Turnera</taxon>
    </lineage>
</organism>
<evidence type="ECO:0000313" key="4">
    <source>
        <dbReference type="Proteomes" id="UP001141552"/>
    </source>
</evidence>
<dbReference type="GO" id="GO:0016740">
    <property type="term" value="F:transferase activity"/>
    <property type="evidence" value="ECO:0007669"/>
    <property type="project" value="UniProtKB-KW"/>
</dbReference>
<evidence type="ECO:0000256" key="1">
    <source>
        <dbReference type="ARBA" id="ARBA00009861"/>
    </source>
</evidence>
<name>A0A9Q0JMC5_9ROSI</name>
<gene>
    <name evidence="3" type="ORF">Tsubulata_011505</name>
</gene>
<protein>
    <submittedName>
        <fullName evidence="3">Uncharacterized protein</fullName>
    </submittedName>
</protein>
<dbReference type="Proteomes" id="UP001141552">
    <property type="component" value="Unassembled WGS sequence"/>
</dbReference>
<sequence>MALLPPPPSSSSSLVFKVHRREPELLRPEKPTPHEFKNLSDIDDQEGLRSFVRCIVFFRYNPSMEGKDPVKIIREAMVKTLVFYYPLAGRLREGENGKLMVECNGEGILFTEADAEVTLEQLGGTPQPPYPCMDELLYDVPGSKNTLNSPLLVVQVTRLKCGGFSLGIRYNHAMVDGQGLAQFVYGVSEISRGAEAPSILPVWERHLLSASDPPKVTYQHLEYVDTAPNSEIHHEHLGELVDRSFAFGAKEVATLKSLVPQGKQFTSFEILTACLWKCRTIALQLDPDQEVRVMCVVNARNKFKNPPLPIGYYGNAFVLPVALTTAGQLTQNPIEYALELVQKAKGQFSQDYVRSVASLMVTEGRPHFITERTFGVSDIKHSWVLAFDFGWGHAVSGGSADAGSGEFPGCSYLMPYTDKEGGRGMVASLSLPSLAVERFQKELDTMLLN</sequence>
<dbReference type="PANTHER" id="PTHR31147">
    <property type="entry name" value="ACYL TRANSFERASE 4"/>
    <property type="match status" value="1"/>
</dbReference>
<keyword evidence="2" id="KW-0808">Transferase</keyword>
<comment type="caution">
    <text evidence="3">The sequence shown here is derived from an EMBL/GenBank/DDBJ whole genome shotgun (WGS) entry which is preliminary data.</text>
</comment>
<evidence type="ECO:0000256" key="2">
    <source>
        <dbReference type="ARBA" id="ARBA00022679"/>
    </source>
</evidence>
<comment type="similarity">
    <text evidence="1">Belongs to the plant acyltransferase family.</text>
</comment>
<dbReference type="EMBL" id="JAKUCV010001309">
    <property type="protein sequence ID" value="KAJ4846944.1"/>
    <property type="molecule type" value="Genomic_DNA"/>
</dbReference>
<accession>A0A9Q0JMC5</accession>
<dbReference type="InterPro" id="IPR023213">
    <property type="entry name" value="CAT-like_dom_sf"/>
</dbReference>
<dbReference type="PANTHER" id="PTHR31147:SF66">
    <property type="entry name" value="OS05G0315700 PROTEIN"/>
    <property type="match status" value="1"/>
</dbReference>
<dbReference type="AlphaFoldDB" id="A0A9Q0JMC5"/>
<proteinExistence type="inferred from homology"/>